<protein>
    <submittedName>
        <fullName evidence="1">Uncharacterized protein</fullName>
    </submittedName>
</protein>
<evidence type="ECO:0000313" key="1">
    <source>
        <dbReference type="EMBL" id="MBB4986926.1"/>
    </source>
</evidence>
<organism evidence="1 2">
    <name type="scientific">Streptomyces nymphaeiformis</name>
    <dbReference type="NCBI Taxonomy" id="2663842"/>
    <lineage>
        <taxon>Bacteria</taxon>
        <taxon>Bacillati</taxon>
        <taxon>Actinomycetota</taxon>
        <taxon>Actinomycetes</taxon>
        <taxon>Kitasatosporales</taxon>
        <taxon>Streptomycetaceae</taxon>
        <taxon>Streptomyces</taxon>
    </lineage>
</organism>
<reference evidence="1 2" key="1">
    <citation type="submission" date="2020-08" db="EMBL/GenBank/DDBJ databases">
        <title>Genomic Encyclopedia of Type Strains, Phase III (KMG-III): the genomes of soil and plant-associated and newly described type strains.</title>
        <authorList>
            <person name="Whitman W."/>
        </authorList>
    </citation>
    <scope>NUCLEOTIDE SEQUENCE [LARGE SCALE GENOMIC DNA]</scope>
    <source>
        <strain evidence="1 2">SFB5A</strain>
    </source>
</reference>
<dbReference type="RefSeq" id="WP_281402414.1">
    <property type="nucleotide sequence ID" value="NZ_JACHJY010000015.1"/>
</dbReference>
<accession>A0A7W7XGW3</accession>
<gene>
    <name evidence="1" type="ORF">GGE06_007898</name>
</gene>
<comment type="caution">
    <text evidence="1">The sequence shown here is derived from an EMBL/GenBank/DDBJ whole genome shotgun (WGS) entry which is preliminary data.</text>
</comment>
<keyword evidence="2" id="KW-1185">Reference proteome</keyword>
<proteinExistence type="predicted"/>
<dbReference type="AlphaFoldDB" id="A0A7W7XGW3"/>
<name>A0A7W7XGW3_9ACTN</name>
<sequence length="43" mass="4419">MTVVRTGGVFATCLAHQGSGKSASMSAEVTNRLHERVRAASGS</sequence>
<dbReference type="Proteomes" id="UP000582643">
    <property type="component" value="Unassembled WGS sequence"/>
</dbReference>
<dbReference type="EMBL" id="JACHJY010000015">
    <property type="protein sequence ID" value="MBB4986926.1"/>
    <property type="molecule type" value="Genomic_DNA"/>
</dbReference>
<evidence type="ECO:0000313" key="2">
    <source>
        <dbReference type="Proteomes" id="UP000582643"/>
    </source>
</evidence>